<proteinExistence type="predicted"/>
<dbReference type="GO" id="GO:0010855">
    <property type="term" value="F:adenylate cyclase inhibitor activity"/>
    <property type="evidence" value="ECO:0007669"/>
    <property type="project" value="TreeGrafter"/>
</dbReference>
<gene>
    <name evidence="4" type="ORF">PACLA_8A043419</name>
</gene>
<dbReference type="GO" id="GO:0001965">
    <property type="term" value="F:G-protein alpha-subunit binding"/>
    <property type="evidence" value="ECO:0007669"/>
    <property type="project" value="TreeGrafter"/>
</dbReference>
<dbReference type="GO" id="GO:0071277">
    <property type="term" value="P:cellular response to calcium ion"/>
    <property type="evidence" value="ECO:0007669"/>
    <property type="project" value="TreeGrafter"/>
</dbReference>
<dbReference type="PANTHER" id="PTHR46682:SF1">
    <property type="entry name" value="ADHESION G-PROTEIN COUPLED RECEPTOR V1"/>
    <property type="match status" value="1"/>
</dbReference>
<dbReference type="SUPFAM" id="SSF141072">
    <property type="entry name" value="CalX-like"/>
    <property type="match status" value="4"/>
</dbReference>
<evidence type="ECO:0000256" key="1">
    <source>
        <dbReference type="ARBA" id="ARBA00022729"/>
    </source>
</evidence>
<name>A0A6S7IA12_PARCT</name>
<dbReference type="GO" id="GO:0016020">
    <property type="term" value="C:membrane"/>
    <property type="evidence" value="ECO:0007669"/>
    <property type="project" value="InterPro"/>
</dbReference>
<dbReference type="InterPro" id="IPR003644">
    <property type="entry name" value="Calx_beta"/>
</dbReference>
<dbReference type="SMART" id="SM00237">
    <property type="entry name" value="Calx_beta"/>
    <property type="match status" value="2"/>
</dbReference>
<dbReference type="InterPro" id="IPR038081">
    <property type="entry name" value="CalX-like_sf"/>
</dbReference>
<dbReference type="Proteomes" id="UP001152795">
    <property type="component" value="Unassembled WGS sequence"/>
</dbReference>
<evidence type="ECO:0000313" key="5">
    <source>
        <dbReference type="Proteomes" id="UP001152795"/>
    </source>
</evidence>
<reference evidence="4" key="1">
    <citation type="submission" date="2020-04" db="EMBL/GenBank/DDBJ databases">
        <authorList>
            <person name="Alioto T."/>
            <person name="Alioto T."/>
            <person name="Gomez Garrido J."/>
        </authorList>
    </citation>
    <scope>NUCLEOTIDE SEQUENCE</scope>
    <source>
        <strain evidence="4">A484AB</strain>
    </source>
</reference>
<dbReference type="Gene3D" id="2.60.40.2030">
    <property type="match status" value="4"/>
</dbReference>
<dbReference type="PANTHER" id="PTHR46682">
    <property type="entry name" value="ADHESION G-PROTEIN COUPLED RECEPTOR V1"/>
    <property type="match status" value="1"/>
</dbReference>
<dbReference type="GO" id="GO:0005737">
    <property type="term" value="C:cytoplasm"/>
    <property type="evidence" value="ECO:0007669"/>
    <property type="project" value="TreeGrafter"/>
</dbReference>
<organism evidence="4 5">
    <name type="scientific">Paramuricea clavata</name>
    <name type="common">Red gorgonian</name>
    <name type="synonym">Violescent sea-whip</name>
    <dbReference type="NCBI Taxonomy" id="317549"/>
    <lineage>
        <taxon>Eukaryota</taxon>
        <taxon>Metazoa</taxon>
        <taxon>Cnidaria</taxon>
        <taxon>Anthozoa</taxon>
        <taxon>Octocorallia</taxon>
        <taxon>Malacalcyonacea</taxon>
        <taxon>Plexauridae</taxon>
        <taxon>Paramuricea</taxon>
    </lineage>
</organism>
<evidence type="ECO:0000256" key="3">
    <source>
        <dbReference type="ARBA" id="ARBA00022837"/>
    </source>
</evidence>
<accession>A0A6S7IA12</accession>
<comment type="caution">
    <text evidence="4">The sequence shown here is derived from an EMBL/GenBank/DDBJ whole genome shotgun (WGS) entry which is preliminary data.</text>
</comment>
<keyword evidence="3" id="KW-0106">Calcium</keyword>
<evidence type="ECO:0000256" key="2">
    <source>
        <dbReference type="ARBA" id="ARBA00022737"/>
    </source>
</evidence>
<dbReference type="InterPro" id="IPR026919">
    <property type="entry name" value="ADGRV1"/>
</dbReference>
<dbReference type="GO" id="GO:0004930">
    <property type="term" value="F:G protein-coupled receptor activity"/>
    <property type="evidence" value="ECO:0007669"/>
    <property type="project" value="InterPro"/>
</dbReference>
<protein>
    <submittedName>
        <fullName evidence="4">G- coupled receptor 98</fullName>
    </submittedName>
</protein>
<evidence type="ECO:0000313" key="4">
    <source>
        <dbReference type="EMBL" id="CAB4012860.1"/>
    </source>
</evidence>
<keyword evidence="2" id="KW-0677">Repeat</keyword>
<feature type="non-terminal residue" evidence="4">
    <location>
        <position position="505"/>
    </location>
</feature>
<sequence>ENLNNQLTVTVVRVEGDLDERWVKVKAINAGKDDFESGEAALIFKKGERRLSKIFHVTDDNTPETNRTLTFRLFPFGSANVQGILGNPTEFNVTILENDDANGIIVFANTSLSIAESKSDRKSVSFVLERRRGLFGDVSVSWNVTSGTDALLDISPTSGKVQFKELEKFKILEIFSVEDEIPELDENFTINLTQVEGGAKIGHPREAQLTIVRNDDAIEFAAPAHVRVDEGERATFTILRHGRTDEAIHVSYTTEDGSAMSSDRDYNPITQQILFANGETQKSISVYISDDDKPESDENFTIVLTSSTGDTSIYGNTVAVVTIAASDDPNGIFHFDGNSDLNKTANERGTVSFKVVRDRGFFGSVGVLWQIYQVFSNGSRHALKSGDFDQTSGALVFQDREQTKDLVLSVSSDDLAEYGESFEVVLENVTGGSPGPGGKLSSNLTVAYIHIPTNDNPYGLFAFAHDSLDVSVAEDTKPGYEYKATANLTVVRKRGKDRDVGVSTG</sequence>
<dbReference type="OrthoDB" id="2324346at2759"/>
<dbReference type="AlphaFoldDB" id="A0A6S7IA12"/>
<keyword evidence="4" id="KW-0675">Receptor</keyword>
<keyword evidence="5" id="KW-1185">Reference proteome</keyword>
<dbReference type="FunFam" id="2.60.40.2030:FF:000007">
    <property type="entry name" value="Adhesion G-protein coupled receptor V1"/>
    <property type="match status" value="1"/>
</dbReference>
<dbReference type="Pfam" id="PF03160">
    <property type="entry name" value="Calx-beta"/>
    <property type="match status" value="3"/>
</dbReference>
<dbReference type="EMBL" id="CACRXK020007663">
    <property type="protein sequence ID" value="CAB4012860.1"/>
    <property type="molecule type" value="Genomic_DNA"/>
</dbReference>
<keyword evidence="1" id="KW-0732">Signal</keyword>